<evidence type="ECO:0000313" key="8">
    <source>
        <dbReference type="EMBL" id="TCD14432.1"/>
    </source>
</evidence>
<dbReference type="SMART" id="SM00448">
    <property type="entry name" value="REC"/>
    <property type="match status" value="1"/>
</dbReference>
<dbReference type="SUPFAM" id="SSF52172">
    <property type="entry name" value="CheY-like"/>
    <property type="match status" value="1"/>
</dbReference>
<evidence type="ECO:0000259" key="6">
    <source>
        <dbReference type="PROSITE" id="PS50043"/>
    </source>
</evidence>
<organism evidence="8 9">
    <name type="scientific">Oricola cellulosilytica</name>
    <dbReference type="NCBI Taxonomy" id="1429082"/>
    <lineage>
        <taxon>Bacteria</taxon>
        <taxon>Pseudomonadati</taxon>
        <taxon>Pseudomonadota</taxon>
        <taxon>Alphaproteobacteria</taxon>
        <taxon>Hyphomicrobiales</taxon>
        <taxon>Ahrensiaceae</taxon>
        <taxon>Oricola</taxon>
    </lineage>
</organism>
<dbReference type="InterPro" id="IPR001789">
    <property type="entry name" value="Sig_transdc_resp-reg_receiver"/>
</dbReference>
<reference evidence="8 9" key="1">
    <citation type="journal article" date="2015" name="Antonie Van Leeuwenhoek">
        <title>Oricola cellulosilytica gen. nov., sp. nov., a cellulose-degrading bacterium of the family Phyllobacteriaceae isolated from surface seashore water, and emended descriptions of Mesorhizobium loti and Phyllobacterium myrsinacearum.</title>
        <authorList>
            <person name="Hameed A."/>
            <person name="Shahina M."/>
            <person name="Lai W.A."/>
            <person name="Lin S.Y."/>
            <person name="Young L.S."/>
            <person name="Liu Y.C."/>
            <person name="Hsu Y.H."/>
            <person name="Young C.C."/>
        </authorList>
    </citation>
    <scope>NUCLEOTIDE SEQUENCE [LARGE SCALE GENOMIC DNA]</scope>
    <source>
        <strain evidence="8 9">KCTC 52183</strain>
    </source>
</reference>
<feature type="modified residue" description="4-aspartylphosphate" evidence="5">
    <location>
        <position position="70"/>
    </location>
</feature>
<keyword evidence="4" id="KW-0804">Transcription</keyword>
<evidence type="ECO:0000256" key="3">
    <source>
        <dbReference type="ARBA" id="ARBA00023125"/>
    </source>
</evidence>
<evidence type="ECO:0000256" key="5">
    <source>
        <dbReference type="PROSITE-ProRule" id="PRU00169"/>
    </source>
</evidence>
<evidence type="ECO:0000259" key="7">
    <source>
        <dbReference type="PROSITE" id="PS50110"/>
    </source>
</evidence>
<dbReference type="InterPro" id="IPR016032">
    <property type="entry name" value="Sig_transdc_resp-reg_C-effctor"/>
</dbReference>
<evidence type="ECO:0000313" key="9">
    <source>
        <dbReference type="Proteomes" id="UP000291301"/>
    </source>
</evidence>
<dbReference type="GO" id="GO:0000160">
    <property type="term" value="P:phosphorelay signal transduction system"/>
    <property type="evidence" value="ECO:0007669"/>
    <property type="project" value="InterPro"/>
</dbReference>
<keyword evidence="2" id="KW-0805">Transcription regulation</keyword>
<dbReference type="CDD" id="cd17535">
    <property type="entry name" value="REC_NarL-like"/>
    <property type="match status" value="1"/>
</dbReference>
<dbReference type="SMART" id="SM00421">
    <property type="entry name" value="HTH_LUXR"/>
    <property type="match status" value="1"/>
</dbReference>
<feature type="domain" description="HTH luxR-type" evidence="6">
    <location>
        <begin position="161"/>
        <end position="226"/>
    </location>
</feature>
<dbReference type="AlphaFoldDB" id="A0A4R0PB12"/>
<dbReference type="InterPro" id="IPR011006">
    <property type="entry name" value="CheY-like_superfamily"/>
</dbReference>
<keyword evidence="1 5" id="KW-0597">Phosphoprotein</keyword>
<gene>
    <name evidence="8" type="ORF">E0D97_10225</name>
</gene>
<dbReference type="EMBL" id="SJST01000003">
    <property type="protein sequence ID" value="TCD14432.1"/>
    <property type="molecule type" value="Genomic_DNA"/>
</dbReference>
<dbReference type="Pfam" id="PF00196">
    <property type="entry name" value="GerE"/>
    <property type="match status" value="1"/>
</dbReference>
<name>A0A4R0PB12_9HYPH</name>
<feature type="domain" description="Response regulatory" evidence="7">
    <location>
        <begin position="19"/>
        <end position="135"/>
    </location>
</feature>
<dbReference type="PRINTS" id="PR00038">
    <property type="entry name" value="HTHLUXR"/>
</dbReference>
<evidence type="ECO:0000256" key="4">
    <source>
        <dbReference type="ARBA" id="ARBA00023163"/>
    </source>
</evidence>
<keyword evidence="9" id="KW-1185">Reference proteome</keyword>
<dbReference type="InterPro" id="IPR058245">
    <property type="entry name" value="NreC/VraR/RcsB-like_REC"/>
</dbReference>
<dbReference type="PROSITE" id="PS50043">
    <property type="entry name" value="HTH_LUXR_2"/>
    <property type="match status" value="1"/>
</dbReference>
<dbReference type="Proteomes" id="UP000291301">
    <property type="component" value="Unassembled WGS sequence"/>
</dbReference>
<sequence length="240" mass="25799">MTVGQERGMEADRRQRERTVLIADNHPLFRAGVRSTVEDLPDFSVVGEVSDGVACVTQAALFKPDFVTVDLNMPGMDGFEVALRLRDQGSGCLVIVVSMYADKAYVEKAMECGAHGFVAKEDAGTELGMAFVQAGSGFFMSSSVGKPEPLLTVASDTGEGIAQMLERLTPAERRVLRLVSRSLASRTIADELGVSERTVHTHRNNICAKIGVHGANALLTFALSNRDEIARLCGDPGSRI</sequence>
<dbReference type="InterPro" id="IPR039420">
    <property type="entry name" value="WalR-like"/>
</dbReference>
<keyword evidence="3" id="KW-0238">DNA-binding</keyword>
<evidence type="ECO:0000256" key="2">
    <source>
        <dbReference type="ARBA" id="ARBA00023015"/>
    </source>
</evidence>
<dbReference type="Pfam" id="PF00072">
    <property type="entry name" value="Response_reg"/>
    <property type="match status" value="1"/>
</dbReference>
<dbReference type="Gene3D" id="3.40.50.2300">
    <property type="match status" value="1"/>
</dbReference>
<dbReference type="GO" id="GO:0003677">
    <property type="term" value="F:DNA binding"/>
    <property type="evidence" value="ECO:0007669"/>
    <property type="project" value="UniProtKB-KW"/>
</dbReference>
<protein>
    <submittedName>
        <fullName evidence="8">Response regulator transcription factor</fullName>
    </submittedName>
</protein>
<proteinExistence type="predicted"/>
<dbReference type="PANTHER" id="PTHR43214">
    <property type="entry name" value="TWO-COMPONENT RESPONSE REGULATOR"/>
    <property type="match status" value="1"/>
</dbReference>
<dbReference type="InterPro" id="IPR000792">
    <property type="entry name" value="Tscrpt_reg_LuxR_C"/>
</dbReference>
<evidence type="ECO:0000256" key="1">
    <source>
        <dbReference type="ARBA" id="ARBA00022553"/>
    </source>
</evidence>
<dbReference type="GO" id="GO:0006355">
    <property type="term" value="P:regulation of DNA-templated transcription"/>
    <property type="evidence" value="ECO:0007669"/>
    <property type="project" value="InterPro"/>
</dbReference>
<dbReference type="PANTHER" id="PTHR43214:SF41">
    <property type="entry name" value="NITRATE_NITRITE RESPONSE REGULATOR PROTEIN NARP"/>
    <property type="match status" value="1"/>
</dbReference>
<dbReference type="SUPFAM" id="SSF46894">
    <property type="entry name" value="C-terminal effector domain of the bipartite response regulators"/>
    <property type="match status" value="1"/>
</dbReference>
<dbReference type="PROSITE" id="PS50110">
    <property type="entry name" value="RESPONSE_REGULATORY"/>
    <property type="match status" value="1"/>
</dbReference>
<accession>A0A4R0PB12</accession>
<comment type="caution">
    <text evidence="8">The sequence shown here is derived from an EMBL/GenBank/DDBJ whole genome shotgun (WGS) entry which is preliminary data.</text>
</comment>
<dbReference type="CDD" id="cd06170">
    <property type="entry name" value="LuxR_C_like"/>
    <property type="match status" value="1"/>
</dbReference>